<dbReference type="EMBL" id="QYBC01000012">
    <property type="protein sequence ID" value="RYB03888.1"/>
    <property type="molecule type" value="Genomic_DNA"/>
</dbReference>
<dbReference type="InterPro" id="IPR050126">
    <property type="entry name" value="Ap4A_hydrolase"/>
</dbReference>
<dbReference type="GO" id="GO:0008803">
    <property type="term" value="F:bis(5'-nucleosyl)-tetraphosphatase (symmetrical) activity"/>
    <property type="evidence" value="ECO:0007669"/>
    <property type="project" value="TreeGrafter"/>
</dbReference>
<reference evidence="2 3" key="1">
    <citation type="submission" date="2018-09" db="EMBL/GenBank/DDBJ databases">
        <authorList>
            <person name="Grouzdev D.S."/>
            <person name="Krutkina M.S."/>
        </authorList>
    </citation>
    <scope>NUCLEOTIDE SEQUENCE [LARGE SCALE GENOMIC DNA]</scope>
    <source>
        <strain evidence="2 3">RmlP001</strain>
    </source>
</reference>
<dbReference type="SUPFAM" id="SSF56300">
    <property type="entry name" value="Metallo-dependent phosphatases"/>
    <property type="match status" value="1"/>
</dbReference>
<evidence type="ECO:0000313" key="3">
    <source>
        <dbReference type="Proteomes" id="UP000289411"/>
    </source>
</evidence>
<organism evidence="2 3">
    <name type="scientific">Lichenibacterium ramalinae</name>
    <dbReference type="NCBI Taxonomy" id="2316527"/>
    <lineage>
        <taxon>Bacteria</taxon>
        <taxon>Pseudomonadati</taxon>
        <taxon>Pseudomonadota</taxon>
        <taxon>Alphaproteobacteria</taxon>
        <taxon>Hyphomicrobiales</taxon>
        <taxon>Lichenihabitantaceae</taxon>
        <taxon>Lichenibacterium</taxon>
    </lineage>
</organism>
<gene>
    <name evidence="2" type="ORF">D3272_14910</name>
</gene>
<dbReference type="GO" id="GO:0005737">
    <property type="term" value="C:cytoplasm"/>
    <property type="evidence" value="ECO:0007669"/>
    <property type="project" value="TreeGrafter"/>
</dbReference>
<dbReference type="RefSeq" id="WP_129220005.1">
    <property type="nucleotide sequence ID" value="NZ_QYBC01000012.1"/>
</dbReference>
<name>A0A4Q2RD44_9HYPH</name>
<evidence type="ECO:0000313" key="2">
    <source>
        <dbReference type="EMBL" id="RYB03888.1"/>
    </source>
</evidence>
<dbReference type="OrthoDB" id="9807890at2"/>
<protein>
    <submittedName>
        <fullName evidence="2">Serine/threonine protein phosphatase</fullName>
    </submittedName>
</protein>
<dbReference type="PANTHER" id="PTHR42850:SF4">
    <property type="entry name" value="ZINC-DEPENDENT ENDOPOLYPHOSPHATASE"/>
    <property type="match status" value="1"/>
</dbReference>
<dbReference type="AlphaFoldDB" id="A0A4Q2RD44"/>
<dbReference type="InterPro" id="IPR004843">
    <property type="entry name" value="Calcineurin-like_PHP"/>
</dbReference>
<accession>A0A4Q2RD44</accession>
<evidence type="ECO:0000259" key="1">
    <source>
        <dbReference type="Pfam" id="PF00149"/>
    </source>
</evidence>
<dbReference type="GO" id="GO:0110154">
    <property type="term" value="P:RNA decapping"/>
    <property type="evidence" value="ECO:0007669"/>
    <property type="project" value="TreeGrafter"/>
</dbReference>
<dbReference type="GO" id="GO:0016791">
    <property type="term" value="F:phosphatase activity"/>
    <property type="evidence" value="ECO:0007669"/>
    <property type="project" value="TreeGrafter"/>
</dbReference>
<proteinExistence type="predicted"/>
<keyword evidence="3" id="KW-1185">Reference proteome</keyword>
<dbReference type="Pfam" id="PF00149">
    <property type="entry name" value="Metallophos"/>
    <property type="match status" value="1"/>
</dbReference>
<reference evidence="2 3" key="2">
    <citation type="submission" date="2019-02" db="EMBL/GenBank/DDBJ databases">
        <title>'Lichenibacterium ramalinii' gen. nov. sp. nov., 'Lichenibacterium minor' gen. nov. sp. nov.</title>
        <authorList>
            <person name="Pankratov T."/>
        </authorList>
    </citation>
    <scope>NUCLEOTIDE SEQUENCE [LARGE SCALE GENOMIC DNA]</scope>
    <source>
        <strain evidence="2 3">RmlP001</strain>
    </source>
</reference>
<dbReference type="PANTHER" id="PTHR42850">
    <property type="entry name" value="METALLOPHOSPHOESTERASE"/>
    <property type="match status" value="1"/>
</dbReference>
<feature type="domain" description="Calcineurin-like phosphoesterase" evidence="1">
    <location>
        <begin position="6"/>
        <end position="169"/>
    </location>
</feature>
<sequence>MRTVTYAIGDIHGRLDLLDDLLDLVEADAAERRAAAKVVFTGDYMDRGPASRGVVARVMAGPRRPGDSFVPLQGNHDDLFATAVARGPVIPDWAWTLFTHTVLSYGVTVETMAGRDGELRRHAAYLAALPLTHDDGTHLFVHAGIRPGVPLDRQDPEDLIWIREPFLTFTGRLPRRVVHGHTIMGDRPVVTPNRISIDTGAFRSGRLTAAVLDPEAGSEPSFLQAVGEPDRAALVREALLVESIAGRPVSPELQAVFDDFAEGRIDLDTMERRSTRLGAGR</sequence>
<dbReference type="InterPro" id="IPR029052">
    <property type="entry name" value="Metallo-depent_PP-like"/>
</dbReference>
<dbReference type="Proteomes" id="UP000289411">
    <property type="component" value="Unassembled WGS sequence"/>
</dbReference>
<dbReference type="Gene3D" id="3.60.21.10">
    <property type="match status" value="1"/>
</dbReference>
<comment type="caution">
    <text evidence="2">The sequence shown here is derived from an EMBL/GenBank/DDBJ whole genome shotgun (WGS) entry which is preliminary data.</text>
</comment>